<dbReference type="PANTHER" id="PTHR43000">
    <property type="entry name" value="DTDP-D-GLUCOSE 4,6-DEHYDRATASE-RELATED"/>
    <property type="match status" value="1"/>
</dbReference>
<sequence length="298" mass="33136">MKEKSITISGSSGFLGKNLIHYLTPNRFDLLKRSEISISRSQGVINLTGLAHDLKSVADSSSYYQVNTDFSNRLFDAFLSSDAEVFITISSVKAVADSTNEILTEQAEPNPQTHYGKSKLLAEFYINSKQIPVGKRVYILRPCMIHGPGNKGNLNLLYQVIKKGLPWPLAAFENKRSFCSVENICFVIKELLEREDIPSGIYNMSDDEALSTNQVIELIGESMGKRVSLWHVSKPLIKLVANLGDLFHLPLNSERLQKLTESYVVSNAKLIQALGKELPVAAKEGLRSTLQSFQSKAQ</sequence>
<comment type="caution">
    <text evidence="3">The sequence shown here is derived from an EMBL/GenBank/DDBJ whole genome shotgun (WGS) entry which is preliminary data.</text>
</comment>
<dbReference type="Pfam" id="PF01370">
    <property type="entry name" value="Epimerase"/>
    <property type="match status" value="1"/>
</dbReference>
<evidence type="ECO:0000313" key="4">
    <source>
        <dbReference type="Proteomes" id="UP001598114"/>
    </source>
</evidence>
<comment type="similarity">
    <text evidence="1">Belongs to the NAD(P)-dependent epimerase/dehydratase family.</text>
</comment>
<evidence type="ECO:0000259" key="2">
    <source>
        <dbReference type="Pfam" id="PF01370"/>
    </source>
</evidence>
<dbReference type="EMBL" id="JBBKYA010000002">
    <property type="protein sequence ID" value="MFD3275457.1"/>
    <property type="molecule type" value="Genomic_DNA"/>
</dbReference>
<dbReference type="SUPFAM" id="SSF51735">
    <property type="entry name" value="NAD(P)-binding Rossmann-fold domains"/>
    <property type="match status" value="1"/>
</dbReference>
<name>A0ABW6D0F2_9BACT</name>
<dbReference type="InterPro" id="IPR036291">
    <property type="entry name" value="NAD(P)-bd_dom_sf"/>
</dbReference>
<evidence type="ECO:0000313" key="3">
    <source>
        <dbReference type="EMBL" id="MFD3275457.1"/>
    </source>
</evidence>
<evidence type="ECO:0000256" key="1">
    <source>
        <dbReference type="ARBA" id="ARBA00007637"/>
    </source>
</evidence>
<proteinExistence type="inferred from homology"/>
<dbReference type="InterPro" id="IPR001509">
    <property type="entry name" value="Epimerase_deHydtase"/>
</dbReference>
<feature type="domain" description="NAD-dependent epimerase/dehydratase" evidence="2">
    <location>
        <begin position="37"/>
        <end position="204"/>
    </location>
</feature>
<reference evidence="3 4" key="1">
    <citation type="submission" date="2024-03" db="EMBL/GenBank/DDBJ databases">
        <title>Aquirufa genome sequencing.</title>
        <authorList>
            <person name="Pitt A."/>
            <person name="Hahn M.W."/>
        </authorList>
    </citation>
    <scope>NUCLEOTIDE SEQUENCE [LARGE SCALE GENOMIC DNA]</scope>
    <source>
        <strain evidence="3 4">PLAD-142S6K</strain>
    </source>
</reference>
<dbReference type="RefSeq" id="WP_377975411.1">
    <property type="nucleotide sequence ID" value="NZ_JBBKYA010000002.1"/>
</dbReference>
<dbReference type="Gene3D" id="3.40.50.720">
    <property type="entry name" value="NAD(P)-binding Rossmann-like Domain"/>
    <property type="match status" value="1"/>
</dbReference>
<protein>
    <submittedName>
        <fullName evidence="3">NAD-dependent epimerase/dehydratase family protein</fullName>
    </submittedName>
</protein>
<organism evidence="3 4">
    <name type="scientific">Aquirufa echingensis</name>
    <dbReference type="NCBI Taxonomy" id="3096516"/>
    <lineage>
        <taxon>Bacteria</taxon>
        <taxon>Pseudomonadati</taxon>
        <taxon>Bacteroidota</taxon>
        <taxon>Cytophagia</taxon>
        <taxon>Cytophagales</taxon>
        <taxon>Flectobacillaceae</taxon>
        <taxon>Aquirufa</taxon>
    </lineage>
</organism>
<gene>
    <name evidence="3" type="ORF">SKC38_04355</name>
</gene>
<keyword evidence="4" id="KW-1185">Reference proteome</keyword>
<accession>A0ABW6D0F2</accession>
<dbReference type="Proteomes" id="UP001598114">
    <property type="component" value="Unassembled WGS sequence"/>
</dbReference>